<organism evidence="2 3">
    <name type="scientific">Maribacter luteus</name>
    <dbReference type="NCBI Taxonomy" id="2594478"/>
    <lineage>
        <taxon>Bacteria</taxon>
        <taxon>Pseudomonadati</taxon>
        <taxon>Bacteroidota</taxon>
        <taxon>Flavobacteriia</taxon>
        <taxon>Flavobacteriales</taxon>
        <taxon>Flavobacteriaceae</taxon>
        <taxon>Maribacter</taxon>
    </lineage>
</organism>
<accession>A0A6I2MKR4</accession>
<keyword evidence="3" id="KW-1185">Reference proteome</keyword>
<feature type="chain" id="PRO_5026358169" description="Lipoprotein" evidence="1">
    <location>
        <begin position="20"/>
        <end position="223"/>
    </location>
</feature>
<evidence type="ECO:0000313" key="3">
    <source>
        <dbReference type="Proteomes" id="UP000443153"/>
    </source>
</evidence>
<reference evidence="2 3" key="1">
    <citation type="submission" date="2019-11" db="EMBL/GenBank/DDBJ databases">
        <title>Maribacter lutea sp. nov., a marine bacterium isolated from intertidal sand.</title>
        <authorList>
            <person name="Liu A."/>
        </authorList>
    </citation>
    <scope>NUCLEOTIDE SEQUENCE [LARGE SCALE GENOMIC DNA]</scope>
    <source>
        <strain evidence="2 3">RZ05</strain>
    </source>
</reference>
<dbReference type="OrthoDB" id="978751at2"/>
<keyword evidence="1" id="KW-0732">Signal</keyword>
<dbReference type="Proteomes" id="UP000443153">
    <property type="component" value="Unassembled WGS sequence"/>
</dbReference>
<evidence type="ECO:0000256" key="1">
    <source>
        <dbReference type="SAM" id="SignalP"/>
    </source>
</evidence>
<name>A0A6I2MKR4_9FLAO</name>
<evidence type="ECO:0008006" key="4">
    <source>
        <dbReference type="Google" id="ProtNLM"/>
    </source>
</evidence>
<sequence>MLKRALVYFTLFLCISLSAGCFDILEEIQLNKDGSGTIMVTLNMSKSKTKLASLMLLDSVNGHKIPSEEDINEFFKDAIYHLEKTPGISNIKKTKDFSNYVFTLSCDFNSVENVNIIFKDLIKNKGTNNYTNLSYNPSAHYFKRHFTQEELIKKSFYKLKSEDRKVFDGASYTCIYRFQDKVRAVSNTDAKIAPNKGAVFLKIDALSLILGEKNIQNKIELTK</sequence>
<feature type="signal peptide" evidence="1">
    <location>
        <begin position="1"/>
        <end position="19"/>
    </location>
</feature>
<proteinExistence type="predicted"/>
<dbReference type="PROSITE" id="PS51257">
    <property type="entry name" value="PROKAR_LIPOPROTEIN"/>
    <property type="match status" value="1"/>
</dbReference>
<comment type="caution">
    <text evidence="2">The sequence shown here is derived from an EMBL/GenBank/DDBJ whole genome shotgun (WGS) entry which is preliminary data.</text>
</comment>
<dbReference type="RefSeq" id="WP_154363540.1">
    <property type="nucleotide sequence ID" value="NZ_WKJH01000001.1"/>
</dbReference>
<dbReference type="AlphaFoldDB" id="A0A6I2MKR4"/>
<dbReference type="EMBL" id="WKJH01000001">
    <property type="protein sequence ID" value="MRX63105.1"/>
    <property type="molecule type" value="Genomic_DNA"/>
</dbReference>
<evidence type="ECO:0000313" key="2">
    <source>
        <dbReference type="EMBL" id="MRX63105.1"/>
    </source>
</evidence>
<protein>
    <recommendedName>
        <fullName evidence="4">Lipoprotein</fullName>
    </recommendedName>
</protein>
<gene>
    <name evidence="2" type="ORF">GJ691_02880</name>
</gene>